<feature type="domain" description="Calx-beta" evidence="6">
    <location>
        <begin position="5085"/>
        <end position="5183"/>
    </location>
</feature>
<dbReference type="PANTHER" id="PTHR34819">
    <property type="entry name" value="LARGE CYSTEINE-RICH PERIPLASMIC PROTEIN OMCB"/>
    <property type="match status" value="1"/>
</dbReference>
<dbReference type="Gene3D" id="2.60.40.740">
    <property type="match status" value="1"/>
</dbReference>
<name>A0A7W6KBE5_9SPHI</name>
<dbReference type="EMBL" id="JACIEF010000002">
    <property type="protein sequence ID" value="MBB4108686.1"/>
    <property type="molecule type" value="Genomic_DNA"/>
</dbReference>
<gene>
    <name evidence="7" type="ORF">GGQ60_002667</name>
</gene>
<dbReference type="InterPro" id="IPR047589">
    <property type="entry name" value="DUF11_rpt"/>
</dbReference>
<dbReference type="Gene3D" id="2.60.40.10">
    <property type="entry name" value="Immunoglobulins"/>
    <property type="match status" value="3"/>
</dbReference>
<feature type="domain" description="Calx-beta" evidence="6">
    <location>
        <begin position="4974"/>
        <end position="5070"/>
    </location>
</feature>
<accession>A0A7W6KBE5</accession>
<feature type="compositionally biased region" description="Low complexity" evidence="4">
    <location>
        <begin position="3030"/>
        <end position="3040"/>
    </location>
</feature>
<keyword evidence="2" id="KW-0677">Repeat</keyword>
<dbReference type="SMART" id="SM00237">
    <property type="entry name" value="Calx_beta"/>
    <property type="match status" value="5"/>
</dbReference>
<dbReference type="NCBIfam" id="TIGR01451">
    <property type="entry name" value="B_ant_repeat"/>
    <property type="match status" value="24"/>
</dbReference>
<protein>
    <submittedName>
        <fullName evidence="7">Putative repeat protein (TIGR01451 family)</fullName>
    </submittedName>
</protein>
<dbReference type="Pfam" id="PF17963">
    <property type="entry name" value="Big_9"/>
    <property type="match status" value="2"/>
</dbReference>
<dbReference type="Gene3D" id="2.60.40.1170">
    <property type="entry name" value="Mu homology domain, subdomain B"/>
    <property type="match status" value="2"/>
</dbReference>
<dbReference type="GO" id="GO:0007154">
    <property type="term" value="P:cell communication"/>
    <property type="evidence" value="ECO:0007669"/>
    <property type="project" value="InterPro"/>
</dbReference>
<evidence type="ECO:0000256" key="4">
    <source>
        <dbReference type="SAM" id="MobiDB-lite"/>
    </source>
</evidence>
<feature type="compositionally biased region" description="Polar residues" evidence="4">
    <location>
        <begin position="3018"/>
        <end position="3028"/>
    </location>
</feature>
<evidence type="ECO:0000256" key="1">
    <source>
        <dbReference type="ARBA" id="ARBA00022729"/>
    </source>
</evidence>
<dbReference type="Gene3D" id="2.60.40.2030">
    <property type="match status" value="6"/>
</dbReference>
<dbReference type="Pfam" id="PF25549">
    <property type="entry name" value="DUF7927"/>
    <property type="match status" value="1"/>
</dbReference>
<organism evidence="7 8">
    <name type="scientific">Pedobacter zeae</name>
    <dbReference type="NCBI Taxonomy" id="1737356"/>
    <lineage>
        <taxon>Bacteria</taxon>
        <taxon>Pseudomonadati</taxon>
        <taxon>Bacteroidota</taxon>
        <taxon>Sphingobacteriia</taxon>
        <taxon>Sphingobacteriales</taxon>
        <taxon>Sphingobacteriaceae</taxon>
        <taxon>Pedobacter</taxon>
    </lineage>
</organism>
<dbReference type="InterPro" id="IPR001434">
    <property type="entry name" value="OmcB-like_DUF11"/>
</dbReference>
<feature type="domain" description="Calx-beta" evidence="6">
    <location>
        <begin position="4633"/>
        <end position="4735"/>
    </location>
</feature>
<dbReference type="Pfam" id="PF03160">
    <property type="entry name" value="Calx-beta"/>
    <property type="match status" value="5"/>
</dbReference>
<dbReference type="InterPro" id="IPR038081">
    <property type="entry name" value="CalX-like_sf"/>
</dbReference>
<dbReference type="SUPFAM" id="SSF49401">
    <property type="entry name" value="Bacterial adhesins"/>
    <property type="match status" value="1"/>
</dbReference>
<evidence type="ECO:0000313" key="8">
    <source>
        <dbReference type="Proteomes" id="UP000532273"/>
    </source>
</evidence>
<dbReference type="Pfam" id="PF19406">
    <property type="entry name" value="PKD_5"/>
    <property type="match status" value="1"/>
</dbReference>
<keyword evidence="5" id="KW-0472">Membrane</keyword>
<dbReference type="InterPro" id="IPR045828">
    <property type="entry name" value="PKD_Bacteroidetes"/>
</dbReference>
<dbReference type="InterPro" id="IPR057687">
    <property type="entry name" value="DUF7927"/>
</dbReference>
<sequence>MNKNLPSLSHFSYIFFGKKVNLRKPAGYFIKCASLVIAILLFYTAVSNAQTPVCATPGADGAGNLSTAANTFYPSKSGNITLNAGSTSLELDPVPGSFTVGSTVFSFGNTQITKGNLLLIIQMQGADANTTNTSSYGSGIAANNGSGYTGTVTAGRYEYVVALNDVTTAGGTLQFKAAGSGGGLVNSYVNSDATATKGQRRFQVVRLMQYSNLTMTTDIKTIPWNGKAGGLIAIDVAGTLTMNGRVIDASATGFRGGYLLPRTIANTQQSLYVTTNSTLASTKGEGIVGTPRFMWDGYNQVDNGVQGYPDGDYGRGAPGNAGGGGNVHNAGGGGGGNGSAGGLGGWGWNSGDGDNTVTGGRQGAAVPYALNRLFLGGGGGAGDANNATNGVRGGVGGGIILITANKIEGTGTILANGGRGEAGGLGSAADGAGGGGAGGTIFINVANPSPTATLTIQAKGGNGGNSFTTTAHGPGGGGGGGVIYYKIPNATITTNTSGGLSGRTNDGVTQTGNANSNVPYGATDGSTPGVVNQFAFNDLPPELQGVSSTCLPNLVITKSRSNPTVSVPAGSTTVYTININNTGGGAEGVRINDQLPAGLTFLSATIVYSTSPSTVVTVANSGTATSPVLGNFNIPAGTSATIQLTVTIPASTAPGTYSNPAQVTYLDPTRTAANPSRLISPASFAISGTNTTYETGGTVGGSNYNPALTDEDLLLTKPNISIVKTVSPTCIATGSNATYTITVKNEGTTNLNTFSVTDVIPTGMTFVSSTGTTAPWTRSNVGTTYTFTYNSGTGLAAGQTASFTITATATTVQSSGNWSNTATVSGGSNSTVLLYANPTTASSSITSGGTACNDGTFFITGNTPTVGTGQWSLISNPGNFATLNNPNQVNATVVGVRNGSPVTARWTITNGTCTSTSDLVLTNNSVLPTGTLSIVGNASGTVCSPSPTPNLQVALTGTPNWSISYRNPAGLLVNVTGITSSPYIISSTTAGTYSLVSVTDNTGCSGTVSGTVVLSQSPATVAGTVNGSQSICYNTAPTALSISGQTGNVVFWQSSPNNSTWTDIAGTENLTSITPGVLTATTYYRVRVKSGACAEAITPAVTVTVNALPTGSATPASQNICSGSAITAVNFSGATSYNWVRDNTTNVTGIPSSGSGTSVTGTLTNTTGSAQVVTFTVTPIANGCSGNTFTFTVTVQGVLTAGSIGSNQTICTNTQPAALTSVSNGTGSGTISYVWENSTNGTTWNVISGANGATFQPPVLTTTTLYRRTTVSTAGTTCLSVPSSPVTVTVSQLPTTADAGADQTQYNSGIFTLQGNAPTSGTGVWTVVNGSATINAPTNRNTTVTIAKNTAATLRWTITSSPCAASADDVVITYTESTDLQIAKTVNKTNPTVGENVTFTITATNNGPSNATGVQVNDLLKAGYTFVSATPGTGTYSAATGVWTIGALNSGSSQTLSIVATVNANATAANYANDANITGAETDPTPANNSTSITNIVPVPSIDLSLTKTASPKPAIAGNALTYTITLTNNGPSTLKSTDVVKITDNLPAGFTANTFTASTGTFTSANGNWTGLTLATGQSATLTIAGTLAATASGTISNTASVAAPTGTVDPNLTNNSQTDNTTINRQVDLALTKTASPKPVVAGGVLTYTITLTNNGSSALLSTDVVNVVDNLPAGFTATTFTAAAGTYNQTNGNWTGLTLSNGQSTTLTIAGTVAANASGTLNNSVTVTAPAGTTDTNTGNNTATDATTINRSIDFAIAKTSTPNPVIAGEALTYTITLTNNGTSQLLTSDIVKVVDVLPAGFTATGYNTSSGSYTSTNGNWTGLTLSNGQSATLTITGTVAAAATGSLSNTVNLTPPAGITDPNTANNTATNNTTINAKPVLAITKTGSSGLTAGSAVTYTLRIVNNGSSNAVNADITDAVPAAIQGVTWTSTAEGTATVTTGGSGSGNNVNLKVNIPAGSANAINVTIQGTVNPGATGSITNTATVTPAEPQGTGSTSSVNSNITSTSGVTLSKTAASSETAGNTLSYQIQIANNGPSNATGVQLADVVPASLTNVSYTSQVLGAATVTAGATGSGNNISLTGNVPAGASNKIIINVTGTIKPDFEGNITNTATATPQESGSTPVNAQAITSVSRKPVFTITKSGPSTAIAGNNIVYLITIKNTGPSNSLNTVITDAIPSSITNTTWTSAVTAGTATISAGATGTGNNLSLTGSFQANSTVQITVSGKIASNASGSITNTATVTPAESGVPPTTSSPVNTSVTTQSGLTVLKSAPSTLISGANISYTIEIGNNGPSDAINATLNDAISAQVLNPTWTSTVQGAAVINAGATGSGNNLQTGVTIPAGAANKVIITVTGKVNPAFGGTLSNTATVTATETGSPSPSSTTNTTVNRTPTVAITKNGPTALTAGENITYTLDVFNTSTADAQNLSIADAVSNQVTNVTWTATATGNAQVLTGASGTGNTVAITGNLPAGSANHITVTITGKVSAALNGSLANTATATPSESGTTPATSTITTNVSKIPVLAIQKTGPSSINAGEQISYTITVTNQGTANANASVITDAIPSSILNPSWTTSVSGTAVVTAGATGSTNAVNVTGDIPAGAANKIVVTVTGTVDAGTAATSIANSATVTPAESGATPKTSNTVTTSVGKLPSISLTKTGPATAKAGETVTYIIEAVNNGPSNASNLSITDAIPTQLTGVTWTAVAAGTSTVSAASGTGNVSLTSNLKVGTANKVTITATGTISAAQSNVTITNQAVATPTEAGIAPVNSNAVNTTISNKSAITIVKSGPSSVNAGENITYTLNIKNAGPSNAVAAVIADNIPSGISNVSWSATTAGTASISLGATGTGNNLSITGNIPAGSANSINVTITGKVNASFAGNSLLNSATVTPSEAGNPVVTSNSVTSAVTKQADLRIEKTGPTAAVAGEQVSYTITVTNAGPGDVTAARIVDNFDANLLTPTWTVATQGAATASVGSGSGNIDITGNLAANTADKIIITVTGRISPTLTTSISNTATATPPTGVTDLTPATSTVTTSTTRRANVRITKSGPANVGAGEVISYTLRIVNDGPSTAITDILDNIPTEIVSGISWNVVSSGGATTNISGNQSTRNVSFNATIPPTTGLVLVNISGTVSPALTQGNTITNTATATLASGITDPDPSDNTSTKVTTVDNDPVFRVSKSGPANANIGDPITYTIVVNNTGAGNITNAFIVDNVPPDVQVNSWTAVATAGATVTGTTSGSTNSILTKGNINAGTGTITVTVNGIIKQTARAVFTNTVEVTVSDIKQSSVTTSINRSTDIAISKTGPQTISAGENISYAIKVVNNGPVDASGLTISDVVPAGITNVSWSATASGTATINGPTTGNGNNISVGADINAGSTNFITILVSGKVPSNTAASTLTNTATVTLQPGITDFNTTNNSSTVNTTVVSSPSLVVQKSGPSTAASGTQINYTITISNNGPSDATAVNIADVIPTDITNVSWTALANGAASITSGASGSGNNVAVVGNIPFASGNTITINVVGTINPAFAGNISNTASAKIGTGGTPVNSPTVTTVVAKQTNLSVIKSGPATLSAGLPISYTIEVTNAGPSNASGTVITDAIPAAIQNVTWSTTVSNGATVSAGATGTGNALSVTGNILAGGNSKILITVNGVVASNATANLVNSATATPAEPGNPPVVSTPVTTVLQKTPGLAFSKSAPGTASSGQQITYTLKLTNTGPSDAVNTTIADVVPSDISNVQWTATASNGAVINGSASGTTNNVSAVVNVPVNGVINIVITGTINPTYVGTIVNNASATPSEPGVAAKTASATTAVSAMVSPVITKSGPTTALAGEEINYQIRVRNNGPSTALNAVITDAISNNLTNVQWTATASGNAIINSGNSGNTNSISVNANLPAGTNDAIIINIKGTISSSFSGTISNSATITPSEAGSTPVTSAAVVTTVSRKPILKISKVGPATLTAGNTINYLINVSNDGTGNAVNLSVADIVPAAITNVAITASSTGSATITSSSVTGNNISVTGDISAGNGNGFTILVSGKVPAGYSGTLTNTATATPSEAGAAASSATASTVVSRVPVLEIIKTGPATANAGAAIEYIVTVRNTSTSDALASVITDAVPSGIQNVSWTTSVTGTATVTSGSTGTGNSVSLTANIPAGSTNAVSISIKGLIPSGATGSLSNTAVATPAEAGTNAATSATVTTSIQSSTDLYVTNTVANAFLKVGQNAVFTVTAGNNGPSDATGVSVADLLPAGYQFVSASATQGTYNPSTGVWTVGNLNSGASSVLTITATIKVGTDYNTTATVSGAQNDPVTSNNKASAGITAVNSDPVLTADTKSTNEDVTLTVNAANGVLSNDSDIDNNALTITKYSIAGVDYAPGSSNLINGVGTITLNADGSYVFVPVANYNGTAPAITYTVSDGNGGTASSTLSITVNPVNDAPSFVKGADQLVNANAGAQTVNNWATAILAGPPDEVASQTVNFTVSNNSNTSFTVQPAIDASGNLTYTPSGNFAGKVTVTVVLNDNGGTANGGVNQSAAQTFIISIKPVGVTDNINTLVNTPVTTDVKANDGVTATNTTVLAGNGAHGTTTVDASGKVTYTPNAGYTGTDSYTYTLTTADGVVSDPITVNVNIYPTVVLSGPTSVNENAGTVNYTVTLTGTAGTTLASPVTVVTGITPNTANAADYNFNSSTITFPAGSVVGTASGTITFPVVIVDDAILENTEDYTVSIGSITGPASLGNATVTTSIVDNDNASVSINNISVAENVTGGLATFTVTLTGSVQNSFTVNFATANGTAVQPDDYTATSGTLTFPAGSVNGATQTFTVPIIDDSIAEASETFTATLSGITGLVSIATATGTATITDNDTSVATITAGTSGSENGPVNGTFTVTLSNPSSQPTTISYTLGGTATEGSDYSAIVTKTITIPAGQTTGTITIPVLTDNIVEGTETVVATLTVSGNPTVTVSNTPATINITDNTTATVTVAATKDGAEPGTAGEFTFTLSNVSTTDTQITYSVTGTATSGSDYTSIGTTVTIPAGQSSVRVSVPVLDDNIAEGTETVILTMAAATSNPSITASTVPATVNITDNDTSVATITAGTSGSENGPVNGTFTVTLSNPSSQPTTITYTLGGTATEGSDYSTIVTKTITIPAGQTTGTITIPVLTDNIVEGTETVVATLVSSNSPLVSITTVPADKTATINITDNTTATVTVAATKDGAEPGTAGEFTFTLSNASTTDTQITYNVGGTATSGSDYTSIGTTVTIPAGQTSV</sequence>
<proteinExistence type="predicted"/>
<feature type="domain" description="Calx-beta" evidence="6">
    <location>
        <begin position="4748"/>
        <end position="4849"/>
    </location>
</feature>
<dbReference type="RefSeq" id="WP_183764670.1">
    <property type="nucleotide sequence ID" value="NZ_JACIEF010000002.1"/>
</dbReference>
<dbReference type="Pfam" id="PF01345">
    <property type="entry name" value="DUF11"/>
    <property type="match status" value="21"/>
</dbReference>
<dbReference type="InterPro" id="IPR013783">
    <property type="entry name" value="Ig-like_fold"/>
</dbReference>
<evidence type="ECO:0000313" key="7">
    <source>
        <dbReference type="EMBL" id="MBB4108686.1"/>
    </source>
</evidence>
<feature type="region of interest" description="Disordered" evidence="4">
    <location>
        <begin position="3018"/>
        <end position="3040"/>
    </location>
</feature>
<keyword evidence="1" id="KW-0732">Signal</keyword>
<dbReference type="GO" id="GO:0016020">
    <property type="term" value="C:membrane"/>
    <property type="evidence" value="ECO:0007669"/>
    <property type="project" value="InterPro"/>
</dbReference>
<feature type="region of interest" description="Disordered" evidence="4">
    <location>
        <begin position="2246"/>
        <end position="2265"/>
    </location>
</feature>
<reference evidence="7 8" key="1">
    <citation type="submission" date="2020-08" db="EMBL/GenBank/DDBJ databases">
        <title>Genomic Encyclopedia of Type Strains, Phase IV (KMG-IV): sequencing the most valuable type-strain genomes for metagenomic binning, comparative biology and taxonomic classification.</title>
        <authorList>
            <person name="Goeker M."/>
        </authorList>
    </citation>
    <scope>NUCLEOTIDE SEQUENCE [LARGE SCALE GENOMIC DNA]</scope>
    <source>
        <strain evidence="7 8">DSM 100774</strain>
    </source>
</reference>
<dbReference type="PANTHER" id="PTHR34819:SF3">
    <property type="entry name" value="CELL SURFACE PROTEIN"/>
    <property type="match status" value="1"/>
</dbReference>
<feature type="non-terminal residue" evidence="7">
    <location>
        <position position="5274"/>
    </location>
</feature>
<dbReference type="Proteomes" id="UP000532273">
    <property type="component" value="Unassembled WGS sequence"/>
</dbReference>
<keyword evidence="3" id="KW-0106">Calcium</keyword>
<keyword evidence="5" id="KW-1133">Transmembrane helix</keyword>
<evidence type="ECO:0000256" key="2">
    <source>
        <dbReference type="ARBA" id="ARBA00022737"/>
    </source>
</evidence>
<feature type="compositionally biased region" description="Low complexity" evidence="4">
    <location>
        <begin position="2254"/>
        <end position="2265"/>
    </location>
</feature>
<dbReference type="InterPro" id="IPR003644">
    <property type="entry name" value="Calx_beta"/>
</dbReference>
<evidence type="ECO:0000256" key="3">
    <source>
        <dbReference type="ARBA" id="ARBA00022837"/>
    </source>
</evidence>
<dbReference type="InterPro" id="IPR008966">
    <property type="entry name" value="Adhesion_dom_sf"/>
</dbReference>
<keyword evidence="5" id="KW-0812">Transmembrane</keyword>
<feature type="domain" description="Calx-beta" evidence="6">
    <location>
        <begin position="4862"/>
        <end position="4960"/>
    </location>
</feature>
<comment type="caution">
    <text evidence="7">The sequence shown here is derived from an EMBL/GenBank/DDBJ whole genome shotgun (WGS) entry which is preliminary data.</text>
</comment>
<feature type="transmembrane region" description="Helical" evidence="5">
    <location>
        <begin position="28"/>
        <end position="46"/>
    </location>
</feature>
<evidence type="ECO:0000259" key="6">
    <source>
        <dbReference type="SMART" id="SM00237"/>
    </source>
</evidence>
<dbReference type="Gene3D" id="2.60.40.1200">
    <property type="match status" value="1"/>
</dbReference>
<dbReference type="InterPro" id="IPR051172">
    <property type="entry name" value="Chlamydia_OmcB"/>
</dbReference>
<evidence type="ECO:0000256" key="5">
    <source>
        <dbReference type="SAM" id="Phobius"/>
    </source>
</evidence>
<dbReference type="SUPFAM" id="SSF141072">
    <property type="entry name" value="CalX-like"/>
    <property type="match status" value="6"/>
</dbReference>